<proteinExistence type="predicted"/>
<keyword evidence="2" id="KW-1185">Reference proteome</keyword>
<protein>
    <submittedName>
        <fullName evidence="1">Uncharacterized protein</fullName>
    </submittedName>
</protein>
<comment type="caution">
    <text evidence="1">The sequence shown here is derived from an EMBL/GenBank/DDBJ whole genome shotgun (WGS) entry which is preliminary data.</text>
</comment>
<dbReference type="EMBL" id="JAGHQM010000875">
    <property type="protein sequence ID" value="KAH0558348.1"/>
    <property type="molecule type" value="Genomic_DNA"/>
</dbReference>
<accession>A0A9P8RNK6</accession>
<evidence type="ECO:0000313" key="2">
    <source>
        <dbReference type="Proteomes" id="UP000750711"/>
    </source>
</evidence>
<dbReference type="Proteomes" id="UP000750711">
    <property type="component" value="Unassembled WGS sequence"/>
</dbReference>
<reference evidence="1" key="1">
    <citation type="submission" date="2021-03" db="EMBL/GenBank/DDBJ databases">
        <title>Comparative genomics and phylogenomic investigation of the class Geoglossomycetes provide insights into ecological specialization and systematics.</title>
        <authorList>
            <person name="Melie T."/>
            <person name="Pirro S."/>
            <person name="Miller A.N."/>
            <person name="Quandt A."/>
        </authorList>
    </citation>
    <scope>NUCLEOTIDE SEQUENCE</scope>
    <source>
        <strain evidence="1">CAQ_001_2017</strain>
    </source>
</reference>
<dbReference type="AlphaFoldDB" id="A0A9P8RNK6"/>
<evidence type="ECO:0000313" key="1">
    <source>
        <dbReference type="EMBL" id="KAH0558348.1"/>
    </source>
</evidence>
<sequence>MADESTTRSGGNVDRATANFAMQPQHTDMSVLQTRLKKQLITPPSSFIDPPLTPSPTDKVFTQAPRVIALFRLIKSGRHVGLHPWTEFQLARGEYSEIERRLEQDECLWGFVKDKIRYDYDGTRNRLVVRMPTAVHGLLISGVEDVIRCGLERIRGGSDKGGSDKAALFAQKVWLARSTVIHFPVDDAPPTTRSKHEPDASFWHADAVYPGVIIEVSYSQKRKRLDRLAEEYLLDSNASVRVVVGLDIEYGGEKSRKATLSVWRTHVFHTDDGDELRVVQEIADEAFRDDQGNPTDHPGLRLQLSDFACGRLTEDIGGESQEILLSTQQLCQYLTAAEDKIRKLKQGMLVEIPLPLGVKKRKRSRTP</sequence>
<gene>
    <name evidence="1" type="ORF">GP486_004996</name>
</gene>
<name>A0A9P8RNK6_9PEZI</name>
<organism evidence="1 2">
    <name type="scientific">Trichoglossum hirsutum</name>
    <dbReference type="NCBI Taxonomy" id="265104"/>
    <lineage>
        <taxon>Eukaryota</taxon>
        <taxon>Fungi</taxon>
        <taxon>Dikarya</taxon>
        <taxon>Ascomycota</taxon>
        <taxon>Pezizomycotina</taxon>
        <taxon>Geoglossomycetes</taxon>
        <taxon>Geoglossales</taxon>
        <taxon>Geoglossaceae</taxon>
        <taxon>Trichoglossum</taxon>
    </lineage>
</organism>